<dbReference type="CDD" id="cd01949">
    <property type="entry name" value="GGDEF"/>
    <property type="match status" value="1"/>
</dbReference>
<dbReference type="SUPFAM" id="SSF55785">
    <property type="entry name" value="PYP-like sensor domain (PAS domain)"/>
    <property type="match status" value="2"/>
</dbReference>
<feature type="domain" description="GGDEF" evidence="3">
    <location>
        <begin position="401"/>
        <end position="533"/>
    </location>
</feature>
<dbReference type="InterPro" id="IPR043128">
    <property type="entry name" value="Rev_trsase/Diguanyl_cyclase"/>
</dbReference>
<organism evidence="4 5">
    <name type="scientific">Halomonas koreensis</name>
    <dbReference type="NCBI Taxonomy" id="245385"/>
    <lineage>
        <taxon>Bacteria</taxon>
        <taxon>Pseudomonadati</taxon>
        <taxon>Pseudomonadota</taxon>
        <taxon>Gammaproteobacteria</taxon>
        <taxon>Oceanospirillales</taxon>
        <taxon>Halomonadaceae</taxon>
        <taxon>Halomonas</taxon>
    </lineage>
</organism>
<proteinExistence type="predicted"/>
<evidence type="ECO:0000256" key="2">
    <source>
        <dbReference type="ARBA" id="ARBA00034247"/>
    </source>
</evidence>
<evidence type="ECO:0000259" key="3">
    <source>
        <dbReference type="PROSITE" id="PS50887"/>
    </source>
</evidence>
<accession>A0ABU1G1T5</accession>
<dbReference type="Gene3D" id="3.30.70.270">
    <property type="match status" value="1"/>
</dbReference>
<dbReference type="SMART" id="SM00091">
    <property type="entry name" value="PAS"/>
    <property type="match status" value="3"/>
</dbReference>
<dbReference type="PANTHER" id="PTHR45138">
    <property type="entry name" value="REGULATORY COMPONENTS OF SENSORY TRANSDUCTION SYSTEM"/>
    <property type="match status" value="1"/>
</dbReference>
<dbReference type="PROSITE" id="PS50887">
    <property type="entry name" value="GGDEF"/>
    <property type="match status" value="1"/>
</dbReference>
<dbReference type="SUPFAM" id="SSF55073">
    <property type="entry name" value="Nucleotide cyclase"/>
    <property type="match status" value="1"/>
</dbReference>
<keyword evidence="4" id="KW-0808">Transferase</keyword>
<dbReference type="InterPro" id="IPR000014">
    <property type="entry name" value="PAS"/>
</dbReference>
<keyword evidence="4" id="KW-0548">Nucleotidyltransferase</keyword>
<comment type="caution">
    <text evidence="4">The sequence shown here is derived from an EMBL/GenBank/DDBJ whole genome shotgun (WGS) entry which is preliminary data.</text>
</comment>
<dbReference type="NCBIfam" id="TIGR00254">
    <property type="entry name" value="GGDEF"/>
    <property type="match status" value="1"/>
</dbReference>
<dbReference type="Pfam" id="PF00990">
    <property type="entry name" value="GGDEF"/>
    <property type="match status" value="1"/>
</dbReference>
<dbReference type="EC" id="2.7.7.65" evidence="1"/>
<evidence type="ECO:0000313" key="5">
    <source>
        <dbReference type="Proteomes" id="UP001264519"/>
    </source>
</evidence>
<sequence length="533" mass="59454">MTWFPPTPASASLLDRLQTPVWIFDIERERMHYANAAALRLWNAETHEALYGRDWSSTMSEASRQRLADYLPRLAAGEPISEQWTFYPGGEGISVHCRCSGLPLEDGRTGMLVEGLESAPLLDASSLRALEAVRHSPLMVSVFDGAGRILMRNPAALRTRRGEAGFVEAFEDRALARRLLERLAHRPECTLEAAMRVGDGPRWHRLDLCRATDPQTAEPMIVMSELDISRRRELEQARLLAKRQLEVVIEGLNVGLLLEDEHRTVIVANQAFCDLFEVAASPERLTGLDCREALRAARAGVRDPATFAARVEALVTGEEAPARDVVAMADGRFLERSYTPVIVDRRHRGHLWGYRDITRQKRQEADWAHQASTDALTGLANRRTFDDEVQRVAASVREAGPSAALLMIDIDRFKAINDTHGHVEGDRALCLLADCLRRRLREADLPCRTGGEEFMVIMPDTAPATAERVARRLCRAIAERSLAEASLPFHFTVSIGVTAFKADDDGPAALTRRADAAMYRAKRAGRNRVAARW</sequence>
<comment type="catalytic activity">
    <reaction evidence="2">
        <text>2 GTP = 3',3'-c-di-GMP + 2 diphosphate</text>
        <dbReference type="Rhea" id="RHEA:24898"/>
        <dbReference type="ChEBI" id="CHEBI:33019"/>
        <dbReference type="ChEBI" id="CHEBI:37565"/>
        <dbReference type="ChEBI" id="CHEBI:58805"/>
        <dbReference type="EC" id="2.7.7.65"/>
    </reaction>
</comment>
<dbReference type="InterPro" id="IPR050469">
    <property type="entry name" value="Diguanylate_Cyclase"/>
</dbReference>
<dbReference type="EMBL" id="JARWAK010000004">
    <property type="protein sequence ID" value="MDR5866442.1"/>
    <property type="molecule type" value="Genomic_DNA"/>
</dbReference>
<dbReference type="SMART" id="SM00267">
    <property type="entry name" value="GGDEF"/>
    <property type="match status" value="1"/>
</dbReference>
<dbReference type="RefSeq" id="WP_309652043.1">
    <property type="nucleotide sequence ID" value="NZ_JARWAK010000004.1"/>
</dbReference>
<keyword evidence="5" id="KW-1185">Reference proteome</keyword>
<evidence type="ECO:0000313" key="4">
    <source>
        <dbReference type="EMBL" id="MDR5866442.1"/>
    </source>
</evidence>
<name>A0ABU1G1T5_9GAMM</name>
<dbReference type="InterPro" id="IPR035965">
    <property type="entry name" value="PAS-like_dom_sf"/>
</dbReference>
<dbReference type="InterPro" id="IPR013656">
    <property type="entry name" value="PAS_4"/>
</dbReference>
<dbReference type="Gene3D" id="3.30.450.20">
    <property type="entry name" value="PAS domain"/>
    <property type="match status" value="2"/>
</dbReference>
<gene>
    <name evidence="4" type="ORF">QC818_06545</name>
</gene>
<dbReference type="Proteomes" id="UP001264519">
    <property type="component" value="Unassembled WGS sequence"/>
</dbReference>
<evidence type="ECO:0000256" key="1">
    <source>
        <dbReference type="ARBA" id="ARBA00012528"/>
    </source>
</evidence>
<dbReference type="GO" id="GO:0052621">
    <property type="term" value="F:diguanylate cyclase activity"/>
    <property type="evidence" value="ECO:0007669"/>
    <property type="project" value="UniProtKB-EC"/>
</dbReference>
<protein>
    <recommendedName>
        <fullName evidence="1">diguanylate cyclase</fullName>
        <ecNumber evidence="1">2.7.7.65</ecNumber>
    </recommendedName>
</protein>
<dbReference type="InterPro" id="IPR000160">
    <property type="entry name" value="GGDEF_dom"/>
</dbReference>
<dbReference type="InterPro" id="IPR029787">
    <property type="entry name" value="Nucleotide_cyclase"/>
</dbReference>
<dbReference type="Pfam" id="PF08448">
    <property type="entry name" value="PAS_4"/>
    <property type="match status" value="2"/>
</dbReference>
<dbReference type="PANTHER" id="PTHR45138:SF9">
    <property type="entry name" value="DIGUANYLATE CYCLASE DGCM-RELATED"/>
    <property type="match status" value="1"/>
</dbReference>
<reference evidence="4 5" key="1">
    <citation type="submission" date="2023-04" db="EMBL/GenBank/DDBJ databases">
        <title>A long-awaited taxogenomic arrangement of the family Halomonadaceae.</title>
        <authorList>
            <person name="De La Haba R."/>
            <person name="Chuvochina M."/>
            <person name="Wittouck S."/>
            <person name="Arahal D.R."/>
            <person name="Sanchez-Porro C."/>
            <person name="Hugenholtz P."/>
            <person name="Ventosa A."/>
        </authorList>
    </citation>
    <scope>NUCLEOTIDE SEQUENCE [LARGE SCALE GENOMIC DNA]</scope>
    <source>
        <strain evidence="4 5">DSM 23530</strain>
    </source>
</reference>